<accession>A0A1I2Z6W3</accession>
<dbReference type="PANTHER" id="PTHR43649:SF31">
    <property type="entry name" value="SN-GLYCEROL-3-PHOSPHATE-BINDING PERIPLASMIC PROTEIN UGPB"/>
    <property type="match status" value="1"/>
</dbReference>
<keyword evidence="5" id="KW-1185">Reference proteome</keyword>
<dbReference type="InterPro" id="IPR006311">
    <property type="entry name" value="TAT_signal"/>
</dbReference>
<dbReference type="PANTHER" id="PTHR43649">
    <property type="entry name" value="ARABINOSE-BINDING PROTEIN-RELATED"/>
    <property type="match status" value="1"/>
</dbReference>
<dbReference type="EMBL" id="FOPZ01000001">
    <property type="protein sequence ID" value="SFH33658.1"/>
    <property type="molecule type" value="Genomic_DNA"/>
</dbReference>
<protein>
    <submittedName>
        <fullName evidence="4">sn-glycerol 3-phosphate transport system substrate-binding protein</fullName>
    </submittedName>
</protein>
<gene>
    <name evidence="4" type="ORF">SAMN04488066_101302</name>
</gene>
<sequence length="451" mass="49040">MTSNNDSTRGISRRNTLATAGAALGAMTGLAGCMGGSGGNEAQFSPIADELTVWHAMGGTNGETLDSIAADFEEEHGIEANMEFQDSYENVLTNTLAAFDSGNVSDMLQVDSLFAQQVLDTDQVRPVAEILPDDFDTDVFLDNVAEFFTVDGELASLPFNNSNAIMYINRDAFEEAGLDPDDPPSTLAEVRSASETLVDEGVTQYGITWPNHVWFVETWYGFEGELMTDAENGHAGDPSTFYAPDAVYDLYEWWKGMADDGLYTNPGIEAWGEATSLFIEGEAAMVLTSTASVAGLIADSEDFTVDAAPYPSISDTRVGPVIGGASFYVPEGLPEDRYEEIGELLRYMAQPEVQTEWHKGSGYYPITQPSVDSLREEGWFEENPMYNVALEQLQNGDASDPATKRALLGPARNVQTVIQDKSVDVVNSDDIGSEIEAMKSEVESVLTEYYE</sequence>
<organism evidence="4 5">
    <name type="scientific">Halorubrum aquaticum</name>
    <dbReference type="NCBI Taxonomy" id="387340"/>
    <lineage>
        <taxon>Archaea</taxon>
        <taxon>Methanobacteriati</taxon>
        <taxon>Methanobacteriota</taxon>
        <taxon>Stenosarchaea group</taxon>
        <taxon>Halobacteria</taxon>
        <taxon>Halobacteriales</taxon>
        <taxon>Haloferacaceae</taxon>
        <taxon>Halorubrum</taxon>
    </lineage>
</organism>
<evidence type="ECO:0000313" key="5">
    <source>
        <dbReference type="Proteomes" id="UP000323537"/>
    </source>
</evidence>
<evidence type="ECO:0000256" key="1">
    <source>
        <dbReference type="ARBA" id="ARBA00004196"/>
    </source>
</evidence>
<evidence type="ECO:0000256" key="2">
    <source>
        <dbReference type="ARBA" id="ARBA00022448"/>
    </source>
</evidence>
<dbReference type="AlphaFoldDB" id="A0A1I2Z6W3"/>
<comment type="subcellular location">
    <subcellularLocation>
        <location evidence="1">Cell envelope</location>
    </subcellularLocation>
</comment>
<evidence type="ECO:0000256" key="3">
    <source>
        <dbReference type="ARBA" id="ARBA00022729"/>
    </source>
</evidence>
<dbReference type="Pfam" id="PF13416">
    <property type="entry name" value="SBP_bac_8"/>
    <property type="match status" value="1"/>
</dbReference>
<dbReference type="CDD" id="cd14748">
    <property type="entry name" value="PBP2_UgpB"/>
    <property type="match status" value="1"/>
</dbReference>
<evidence type="ECO:0000313" key="4">
    <source>
        <dbReference type="EMBL" id="SFH33658.1"/>
    </source>
</evidence>
<dbReference type="PROSITE" id="PS51318">
    <property type="entry name" value="TAT"/>
    <property type="match status" value="1"/>
</dbReference>
<dbReference type="Proteomes" id="UP000323537">
    <property type="component" value="Unassembled WGS sequence"/>
</dbReference>
<name>A0A1I2Z6W3_9EURY</name>
<keyword evidence="2" id="KW-0813">Transport</keyword>
<keyword evidence="3" id="KW-0732">Signal</keyword>
<dbReference type="InterPro" id="IPR050490">
    <property type="entry name" value="Bact_solute-bd_prot1"/>
</dbReference>
<reference evidence="4 5" key="1">
    <citation type="submission" date="2016-10" db="EMBL/GenBank/DDBJ databases">
        <authorList>
            <person name="Varghese N."/>
            <person name="Submissions S."/>
        </authorList>
    </citation>
    <scope>NUCLEOTIDE SEQUENCE [LARGE SCALE GENOMIC DNA]</scope>
    <source>
        <strain evidence="4 5">CGMCC 1.6377</strain>
    </source>
</reference>
<dbReference type="InterPro" id="IPR006059">
    <property type="entry name" value="SBP"/>
</dbReference>
<dbReference type="SUPFAM" id="SSF53850">
    <property type="entry name" value="Periplasmic binding protein-like II"/>
    <property type="match status" value="1"/>
</dbReference>
<proteinExistence type="predicted"/>
<dbReference type="Gene3D" id="3.40.190.10">
    <property type="entry name" value="Periplasmic binding protein-like II"/>
    <property type="match status" value="2"/>
</dbReference>